<organism evidence="3 4">
    <name type="scientific">Rapidithrix thailandica</name>
    <dbReference type="NCBI Taxonomy" id="413964"/>
    <lineage>
        <taxon>Bacteria</taxon>
        <taxon>Pseudomonadati</taxon>
        <taxon>Bacteroidota</taxon>
        <taxon>Cytophagia</taxon>
        <taxon>Cytophagales</taxon>
        <taxon>Flammeovirgaceae</taxon>
        <taxon>Rapidithrix</taxon>
    </lineage>
</organism>
<feature type="transmembrane region" description="Helical" evidence="1">
    <location>
        <begin position="72"/>
        <end position="91"/>
    </location>
</feature>
<sequence>MNLSKQLPELVHGGIISQETADRIQEYYQQKKETSTNRLFIIFAVLGALLVGLGVILIIAHNWDELSRNTKTALAFIPLLLGQALCGYTLLRQQQSFSWREGSSTFLFLTVGASIALISQIYHLPGNLSAFLLTWALLGIPLVYIMKSSVVSLLYLIAITYYAGETSYWSYPQVESYLYWLLLFLALPHYYSLFKKKPGSNFMIFHNWFIPLSITITLGTVAYQMGEWMFIAYTSLFGLFYLIGNSEFFRRQKLRNNGFRIIGSLGTIALFLGLSFDWFWKDLSAHKFHYKELIVSPEFLSSAILTVMASVLLYFQWKNKPLRERQPLEFAFVLFLPIFILGLNFHIFLLPSIIFIIISWSLEWAEMNIHLVIISLMALFYLAGLFCHFKIQKSKKSTFYRAGLFGTVGILLGSGFYGLWQSFVLQNDFIYPEIFIPEYVYFIVSISLALSLLFLYWKNKPLREIPLLEPAFVLLTCFSGIGILISSPMLLINLLILIIGLSTIWRGIKSSHMGIMNYGLFIITALVTCKFFDSNLSFVLRGVVFVLLGIGFFVSNYHMLKKRKTDEQ</sequence>
<feature type="transmembrane region" description="Helical" evidence="1">
    <location>
        <begin position="177"/>
        <end position="193"/>
    </location>
</feature>
<feature type="transmembrane region" description="Helical" evidence="1">
    <location>
        <begin position="439"/>
        <end position="457"/>
    </location>
</feature>
<feature type="transmembrane region" description="Helical" evidence="1">
    <location>
        <begin position="399"/>
        <end position="419"/>
    </location>
</feature>
<feature type="transmembrane region" description="Helical" evidence="1">
    <location>
        <begin position="103"/>
        <end position="122"/>
    </location>
</feature>
<dbReference type="RefSeq" id="WP_346822738.1">
    <property type="nucleotide sequence ID" value="NZ_JBDKWZ010000011.1"/>
</dbReference>
<feature type="transmembrane region" description="Helical" evidence="1">
    <location>
        <begin position="261"/>
        <end position="279"/>
    </location>
</feature>
<feature type="transmembrane region" description="Helical" evidence="1">
    <location>
        <begin position="205"/>
        <end position="224"/>
    </location>
</feature>
<feature type="transmembrane region" description="Helical" evidence="1">
    <location>
        <begin position="128"/>
        <end position="146"/>
    </location>
</feature>
<gene>
    <name evidence="3" type="ORF">AAG747_18685</name>
</gene>
<dbReference type="Pfam" id="PF09925">
    <property type="entry name" value="DUF2157"/>
    <property type="match status" value="1"/>
</dbReference>
<feature type="transmembrane region" description="Helical" evidence="1">
    <location>
        <begin position="329"/>
        <end position="362"/>
    </location>
</feature>
<protein>
    <submittedName>
        <fullName evidence="3">DUF2157 domain-containing protein</fullName>
    </submittedName>
</protein>
<comment type="caution">
    <text evidence="3">The sequence shown here is derived from an EMBL/GenBank/DDBJ whole genome shotgun (WGS) entry which is preliminary data.</text>
</comment>
<evidence type="ECO:0000256" key="1">
    <source>
        <dbReference type="SAM" id="Phobius"/>
    </source>
</evidence>
<feature type="transmembrane region" description="Helical" evidence="1">
    <location>
        <begin position="538"/>
        <end position="560"/>
    </location>
</feature>
<feature type="domain" description="DUF2157" evidence="2">
    <location>
        <begin position="10"/>
        <end position="150"/>
    </location>
</feature>
<dbReference type="Proteomes" id="UP001403385">
    <property type="component" value="Unassembled WGS sequence"/>
</dbReference>
<dbReference type="EMBL" id="JBDKWZ010000011">
    <property type="protein sequence ID" value="MEN7549959.1"/>
    <property type="molecule type" value="Genomic_DNA"/>
</dbReference>
<accession>A0AAW9RYI5</accession>
<keyword evidence="4" id="KW-1185">Reference proteome</keyword>
<evidence type="ECO:0000313" key="4">
    <source>
        <dbReference type="Proteomes" id="UP001403385"/>
    </source>
</evidence>
<feature type="transmembrane region" description="Helical" evidence="1">
    <location>
        <begin position="515"/>
        <end position="532"/>
    </location>
</feature>
<dbReference type="AlphaFoldDB" id="A0AAW9RYI5"/>
<feature type="transmembrane region" description="Helical" evidence="1">
    <location>
        <begin position="230"/>
        <end position="249"/>
    </location>
</feature>
<keyword evidence="1" id="KW-0812">Transmembrane</keyword>
<evidence type="ECO:0000313" key="3">
    <source>
        <dbReference type="EMBL" id="MEN7549959.1"/>
    </source>
</evidence>
<evidence type="ECO:0000259" key="2">
    <source>
        <dbReference type="Pfam" id="PF09925"/>
    </source>
</evidence>
<keyword evidence="1" id="KW-1133">Transmembrane helix</keyword>
<keyword evidence="1" id="KW-0472">Membrane</keyword>
<feature type="transmembrane region" description="Helical" evidence="1">
    <location>
        <begin position="153"/>
        <end position="171"/>
    </location>
</feature>
<feature type="transmembrane region" description="Helical" evidence="1">
    <location>
        <begin position="368"/>
        <end position="387"/>
    </location>
</feature>
<proteinExistence type="predicted"/>
<reference evidence="3 4" key="1">
    <citation type="submission" date="2024-04" db="EMBL/GenBank/DDBJ databases">
        <title>Novel genus in family Flammeovirgaceae.</title>
        <authorList>
            <person name="Nguyen T.H."/>
            <person name="Vuong T.Q."/>
            <person name="Le H."/>
            <person name="Kim S.-G."/>
        </authorList>
    </citation>
    <scope>NUCLEOTIDE SEQUENCE [LARGE SCALE GENOMIC DNA]</scope>
    <source>
        <strain evidence="3 4">JCM 23209</strain>
    </source>
</reference>
<feature type="transmembrane region" description="Helical" evidence="1">
    <location>
        <begin position="299"/>
        <end position="317"/>
    </location>
</feature>
<feature type="transmembrane region" description="Helical" evidence="1">
    <location>
        <begin position="39"/>
        <end position="60"/>
    </location>
</feature>
<name>A0AAW9RYI5_9BACT</name>
<dbReference type="InterPro" id="IPR018677">
    <property type="entry name" value="DUF2157"/>
</dbReference>